<protein>
    <submittedName>
        <fullName evidence="1">Uncharacterized protein</fullName>
    </submittedName>
</protein>
<reference evidence="1" key="1">
    <citation type="journal article" date="2021" name="Proc. Natl. Acad. Sci. U.S.A.">
        <title>A Catalog of Tens of Thousands of Viruses from Human Metagenomes Reveals Hidden Associations with Chronic Diseases.</title>
        <authorList>
            <person name="Tisza M.J."/>
            <person name="Buck C.B."/>
        </authorList>
    </citation>
    <scope>NUCLEOTIDE SEQUENCE</scope>
    <source>
        <strain evidence="1">Ct7dP4</strain>
    </source>
</reference>
<proteinExistence type="predicted"/>
<organism evidence="1">
    <name type="scientific">Siphoviridae sp. ct7dP4</name>
    <dbReference type="NCBI Taxonomy" id="2827787"/>
    <lineage>
        <taxon>Viruses</taxon>
        <taxon>Duplodnaviria</taxon>
        <taxon>Heunggongvirae</taxon>
        <taxon>Uroviricota</taxon>
        <taxon>Caudoviricetes</taxon>
    </lineage>
</organism>
<dbReference type="EMBL" id="BK032866">
    <property type="protein sequence ID" value="DAF64741.1"/>
    <property type="molecule type" value="Genomic_DNA"/>
</dbReference>
<accession>A0A8S5TNN2</accession>
<sequence length="165" mass="19574">MDDTITISKTELEKMIAEAISRNCLPRQKKDFRDVHLSDEEVKKINMKYQLISEKLSRRFASQITDEPSIDQNRYGRRNPNSIYTRKRYGTGNTYGYAHHKIHLQDILDNLRRISLAVMGASVIKDLDDDEFEYCLAIYEEFKNLFLNLYDERLSRENKILENME</sequence>
<evidence type="ECO:0000313" key="1">
    <source>
        <dbReference type="EMBL" id="DAF64741.1"/>
    </source>
</evidence>
<name>A0A8S5TNN2_9CAUD</name>